<keyword evidence="10" id="KW-1185">Reference proteome</keyword>
<protein>
    <submittedName>
        <fullName evidence="9">Glucose ABC transporter membrane protein</fullName>
    </submittedName>
</protein>
<feature type="transmembrane region" description="Helical" evidence="7">
    <location>
        <begin position="64"/>
        <end position="86"/>
    </location>
</feature>
<evidence type="ECO:0000313" key="10">
    <source>
        <dbReference type="Proteomes" id="UP000198542"/>
    </source>
</evidence>
<name>A0A1H4VLE3_PSEJE</name>
<feature type="transmembrane region" description="Helical" evidence="7">
    <location>
        <begin position="156"/>
        <end position="176"/>
    </location>
</feature>
<evidence type="ECO:0000313" key="9">
    <source>
        <dbReference type="EMBL" id="SEC81783.1"/>
    </source>
</evidence>
<keyword evidence="6 7" id="KW-0472">Membrane</keyword>
<comment type="similarity">
    <text evidence="7">Belongs to the binding-protein-dependent transport system permease family.</text>
</comment>
<dbReference type="CDD" id="cd06261">
    <property type="entry name" value="TM_PBP2"/>
    <property type="match status" value="1"/>
</dbReference>
<dbReference type="InterPro" id="IPR000515">
    <property type="entry name" value="MetI-like"/>
</dbReference>
<feature type="domain" description="ABC transmembrane type-1" evidence="8">
    <location>
        <begin position="119"/>
        <end position="334"/>
    </location>
</feature>
<evidence type="ECO:0000259" key="8">
    <source>
        <dbReference type="PROSITE" id="PS50928"/>
    </source>
</evidence>
<dbReference type="PANTHER" id="PTHR30193">
    <property type="entry name" value="ABC TRANSPORTER PERMEASE PROTEIN"/>
    <property type="match status" value="1"/>
</dbReference>
<evidence type="ECO:0000256" key="6">
    <source>
        <dbReference type="ARBA" id="ARBA00023136"/>
    </source>
</evidence>
<evidence type="ECO:0000256" key="5">
    <source>
        <dbReference type="ARBA" id="ARBA00022989"/>
    </source>
</evidence>
<gene>
    <name evidence="9" type="ORF">SAMN04490187_5848</name>
</gene>
<reference evidence="10" key="1">
    <citation type="submission" date="2016-10" db="EMBL/GenBank/DDBJ databases">
        <authorList>
            <person name="Varghese N."/>
            <person name="Submissions S."/>
        </authorList>
    </citation>
    <scope>NUCLEOTIDE SEQUENCE [LARGE SCALE GENOMIC DNA]</scope>
    <source>
        <strain evidence="10">BS3660</strain>
    </source>
</reference>
<keyword evidence="4 7" id="KW-0812">Transmembrane</keyword>
<evidence type="ECO:0000256" key="1">
    <source>
        <dbReference type="ARBA" id="ARBA00004651"/>
    </source>
</evidence>
<evidence type="ECO:0000256" key="3">
    <source>
        <dbReference type="ARBA" id="ARBA00022475"/>
    </source>
</evidence>
<feature type="transmembrane region" description="Helical" evidence="7">
    <location>
        <begin position="205"/>
        <end position="230"/>
    </location>
</feature>
<dbReference type="GO" id="GO:0055085">
    <property type="term" value="P:transmembrane transport"/>
    <property type="evidence" value="ECO:0007669"/>
    <property type="project" value="InterPro"/>
</dbReference>
<comment type="subcellular location">
    <subcellularLocation>
        <location evidence="1 7">Cell membrane</location>
        <topology evidence="1 7">Multi-pass membrane protein</topology>
    </subcellularLocation>
</comment>
<evidence type="ECO:0000256" key="4">
    <source>
        <dbReference type="ARBA" id="ARBA00022692"/>
    </source>
</evidence>
<dbReference type="InterPro" id="IPR051393">
    <property type="entry name" value="ABC_transporter_permease"/>
</dbReference>
<keyword evidence="5 7" id="KW-1133">Transmembrane helix</keyword>
<dbReference type="Pfam" id="PF00528">
    <property type="entry name" value="BPD_transp_1"/>
    <property type="match status" value="1"/>
</dbReference>
<dbReference type="PANTHER" id="PTHR30193:SF42">
    <property type="entry name" value="ABC TRANSPORTER PERMEASE PROTEIN"/>
    <property type="match status" value="1"/>
</dbReference>
<dbReference type="AlphaFoldDB" id="A0A1H4VLE3"/>
<evidence type="ECO:0000256" key="7">
    <source>
        <dbReference type="RuleBase" id="RU363032"/>
    </source>
</evidence>
<dbReference type="Gene3D" id="1.10.3720.10">
    <property type="entry name" value="MetI-like"/>
    <property type="match status" value="1"/>
</dbReference>
<proteinExistence type="inferred from homology"/>
<feature type="transmembrane region" description="Helical" evidence="7">
    <location>
        <begin position="122"/>
        <end position="144"/>
    </location>
</feature>
<feature type="transmembrane region" description="Helical" evidence="7">
    <location>
        <begin position="251"/>
        <end position="276"/>
    </location>
</feature>
<accession>A0A1H4VLE3</accession>
<keyword evidence="3" id="KW-1003">Cell membrane</keyword>
<dbReference type="EMBL" id="FNTC01000002">
    <property type="protein sequence ID" value="SEC81783.1"/>
    <property type="molecule type" value="Genomic_DNA"/>
</dbReference>
<evidence type="ECO:0000256" key="2">
    <source>
        <dbReference type="ARBA" id="ARBA00022448"/>
    </source>
</evidence>
<dbReference type="InterPro" id="IPR035906">
    <property type="entry name" value="MetI-like_sf"/>
</dbReference>
<dbReference type="PROSITE" id="PS50928">
    <property type="entry name" value="ABC_TM1"/>
    <property type="match status" value="1"/>
</dbReference>
<dbReference type="GO" id="GO:0005886">
    <property type="term" value="C:plasma membrane"/>
    <property type="evidence" value="ECO:0007669"/>
    <property type="project" value="UniProtKB-SubCell"/>
</dbReference>
<sequence length="343" mass="38319">MDYQAPRQSRQAPVFLIPSRAGSLLQGGTLSGFHFSTWIIPMSSVAVFSKASPFDALQRWLPKLVLAPSMLIVLVGFYGYIIWTFILSFTNSSFMPSYKWVGLQQYMRLMDNDRWWVASKNLALFGGMFIGISLVLGVFLAVLLDQRIRKEGFIRTVYLYPMALSMIVTGTAWKWLLNPGLGLDKMLRDWGWEGFRLDWLVDQDRVVYCLVIAAVWQASGFVMAMFLAGLRGVDQSIIRAAQVDGASLPTIYLKIVLPSLRPVFFSAFMILAHIAIKSFDLVAAMTAGGPGYSSDLPAMFMYSFTFSRGQMGIGSASAMLMLGAVLTILVPYLYSELRGKRHD</sequence>
<organism evidence="9 10">
    <name type="scientific">Pseudomonas jessenii</name>
    <dbReference type="NCBI Taxonomy" id="77298"/>
    <lineage>
        <taxon>Bacteria</taxon>
        <taxon>Pseudomonadati</taxon>
        <taxon>Pseudomonadota</taxon>
        <taxon>Gammaproteobacteria</taxon>
        <taxon>Pseudomonadales</taxon>
        <taxon>Pseudomonadaceae</taxon>
        <taxon>Pseudomonas</taxon>
    </lineage>
</organism>
<dbReference type="Proteomes" id="UP000198542">
    <property type="component" value="Unassembled WGS sequence"/>
</dbReference>
<dbReference type="SUPFAM" id="SSF161098">
    <property type="entry name" value="MetI-like"/>
    <property type="match status" value="1"/>
</dbReference>
<keyword evidence="2 7" id="KW-0813">Transport</keyword>
<feature type="transmembrane region" description="Helical" evidence="7">
    <location>
        <begin position="311"/>
        <end position="334"/>
    </location>
</feature>